<dbReference type="Gene3D" id="3.20.20.70">
    <property type="entry name" value="Aldolase class I"/>
    <property type="match status" value="1"/>
</dbReference>
<dbReference type="PANTHER" id="PTHR36204">
    <property type="entry name" value="N-ACETYLMANNOSAMINE-6-PHOSPHATE 2-EPIMERASE-RELATED"/>
    <property type="match status" value="1"/>
</dbReference>
<dbReference type="GO" id="GO:0005829">
    <property type="term" value="C:cytosol"/>
    <property type="evidence" value="ECO:0007669"/>
    <property type="project" value="TreeGrafter"/>
</dbReference>
<organism evidence="7 8">
    <name type="scientific">Pararhizobium mangrovi</name>
    <dbReference type="NCBI Taxonomy" id="2590452"/>
    <lineage>
        <taxon>Bacteria</taxon>
        <taxon>Pseudomonadati</taxon>
        <taxon>Pseudomonadota</taxon>
        <taxon>Alphaproteobacteria</taxon>
        <taxon>Hyphomicrobiales</taxon>
        <taxon>Rhizobiaceae</taxon>
        <taxon>Rhizobium/Agrobacterium group</taxon>
        <taxon>Pararhizobium</taxon>
    </lineage>
</organism>
<evidence type="ECO:0000256" key="3">
    <source>
        <dbReference type="ARBA" id="ARBA00005081"/>
    </source>
</evidence>
<comment type="function">
    <text evidence="2">Converts N-acetylmannosamine-6-phosphate (ManNAc-6-P) to N-acetylglucosamine-6-phosphate (GlcNAc-6-P).</text>
</comment>
<protein>
    <recommendedName>
        <fullName evidence="4">N-acylglucosamine-6-phosphate 2-epimerase</fullName>
        <ecNumber evidence="4">5.1.3.9</ecNumber>
    </recommendedName>
</protein>
<evidence type="ECO:0000256" key="2">
    <source>
        <dbReference type="ARBA" id="ARBA00002147"/>
    </source>
</evidence>
<name>A0A506TZP2_9HYPH</name>
<dbReference type="GO" id="GO:0006053">
    <property type="term" value="P:N-acetylmannosamine catabolic process"/>
    <property type="evidence" value="ECO:0007669"/>
    <property type="project" value="TreeGrafter"/>
</dbReference>
<reference evidence="7 8" key="1">
    <citation type="submission" date="2019-06" db="EMBL/GenBank/DDBJ databases">
        <authorList>
            <person name="Li M."/>
        </authorList>
    </citation>
    <scope>NUCLEOTIDE SEQUENCE [LARGE SCALE GENOMIC DNA]</scope>
    <source>
        <strain evidence="7 8">BGMRC6574</strain>
    </source>
</reference>
<evidence type="ECO:0000256" key="4">
    <source>
        <dbReference type="ARBA" id="ARBA00013180"/>
    </source>
</evidence>
<dbReference type="GO" id="GO:0019262">
    <property type="term" value="P:N-acetylneuraminate catabolic process"/>
    <property type="evidence" value="ECO:0007669"/>
    <property type="project" value="UniProtKB-UniPathway"/>
</dbReference>
<keyword evidence="5 7" id="KW-0413">Isomerase</keyword>
<evidence type="ECO:0000313" key="8">
    <source>
        <dbReference type="Proteomes" id="UP000320314"/>
    </source>
</evidence>
<dbReference type="AlphaFoldDB" id="A0A506TZP2"/>
<dbReference type="UniPathway" id="UPA00629">
    <property type="reaction ID" value="UER00682"/>
</dbReference>
<keyword evidence="8" id="KW-1185">Reference proteome</keyword>
<dbReference type="InterPro" id="IPR007260">
    <property type="entry name" value="NanE"/>
</dbReference>
<evidence type="ECO:0000256" key="5">
    <source>
        <dbReference type="ARBA" id="ARBA00023235"/>
    </source>
</evidence>
<dbReference type="Pfam" id="PF04131">
    <property type="entry name" value="NanE"/>
    <property type="match status" value="1"/>
</dbReference>
<sequence length="238" mass="24964">MSRGQTMDPTGIFQRLKGQLIVSVQPVSDGPMDNDVIVVAMARAAVAGGAAGLRIESARRIGLVRRALPGVPLIGIVKRDLSGSPVRITPLPEDVADLIEAGADIVAIDGTDRIRPHAFVDLARIVSDAGRMVMADIASAGEGRASIDAGATIVGSTLSGYIRGPVPVEPDYTLLEELRDEACFLIAEGRYQSPEQCRGALQRGADCVTVGSALTRLEVATHRFSELMRAPSGGTDHG</sequence>
<evidence type="ECO:0000256" key="6">
    <source>
        <dbReference type="ARBA" id="ARBA00023277"/>
    </source>
</evidence>
<evidence type="ECO:0000256" key="1">
    <source>
        <dbReference type="ARBA" id="ARBA00000056"/>
    </source>
</evidence>
<comment type="pathway">
    <text evidence="3">Amino-sugar metabolism; N-acetylneuraminate degradation; D-fructose 6-phosphate from N-acetylneuraminate: step 3/5.</text>
</comment>
<dbReference type="InterPro" id="IPR011060">
    <property type="entry name" value="RibuloseP-bd_barrel"/>
</dbReference>
<dbReference type="OrthoDB" id="9810372at2"/>
<gene>
    <name evidence="7" type="ORF">FJU11_11200</name>
</gene>
<dbReference type="EC" id="5.1.3.9" evidence="4"/>
<dbReference type="InterPro" id="IPR013785">
    <property type="entry name" value="Aldolase_TIM"/>
</dbReference>
<dbReference type="PANTHER" id="PTHR36204:SF1">
    <property type="entry name" value="N-ACETYLMANNOSAMINE-6-PHOSPHATE 2-EPIMERASE-RELATED"/>
    <property type="match status" value="1"/>
</dbReference>
<dbReference type="EMBL" id="VHLH01000020">
    <property type="protein sequence ID" value="TPW27553.1"/>
    <property type="molecule type" value="Genomic_DNA"/>
</dbReference>
<comment type="catalytic activity">
    <reaction evidence="1">
        <text>an N-acyl-D-glucosamine 6-phosphate = an N-acyl-D-mannosamine 6-phosphate</text>
        <dbReference type="Rhea" id="RHEA:23932"/>
        <dbReference type="ChEBI" id="CHEBI:57599"/>
        <dbReference type="ChEBI" id="CHEBI:57666"/>
        <dbReference type="EC" id="5.1.3.9"/>
    </reaction>
</comment>
<evidence type="ECO:0000313" key="7">
    <source>
        <dbReference type="EMBL" id="TPW27553.1"/>
    </source>
</evidence>
<keyword evidence="6" id="KW-0119">Carbohydrate metabolism</keyword>
<dbReference type="SUPFAM" id="SSF51366">
    <property type="entry name" value="Ribulose-phoshate binding barrel"/>
    <property type="match status" value="1"/>
</dbReference>
<comment type="caution">
    <text evidence="7">The sequence shown here is derived from an EMBL/GenBank/DDBJ whole genome shotgun (WGS) entry which is preliminary data.</text>
</comment>
<accession>A0A506TZP2</accession>
<dbReference type="NCBIfam" id="NF002231">
    <property type="entry name" value="PRK01130.1"/>
    <property type="match status" value="1"/>
</dbReference>
<dbReference type="GO" id="GO:0047465">
    <property type="term" value="F:N-acylglucosamine-6-phosphate 2-epimerase activity"/>
    <property type="evidence" value="ECO:0007669"/>
    <property type="project" value="UniProtKB-EC"/>
</dbReference>
<dbReference type="Proteomes" id="UP000320314">
    <property type="component" value="Unassembled WGS sequence"/>
</dbReference>
<proteinExistence type="predicted"/>